<dbReference type="InterPro" id="IPR045584">
    <property type="entry name" value="Pilin-like"/>
</dbReference>
<organism evidence="6 7">
    <name type="scientific">Schwartzia succinivorans DSM 10502</name>
    <dbReference type="NCBI Taxonomy" id="1123243"/>
    <lineage>
        <taxon>Bacteria</taxon>
        <taxon>Bacillati</taxon>
        <taxon>Bacillota</taxon>
        <taxon>Negativicutes</taxon>
        <taxon>Selenomonadales</taxon>
        <taxon>Selenomonadaceae</taxon>
        <taxon>Schwartzia</taxon>
    </lineage>
</organism>
<dbReference type="InterPro" id="IPR012902">
    <property type="entry name" value="N_methyl_site"/>
</dbReference>
<keyword evidence="7" id="KW-1185">Reference proteome</keyword>
<evidence type="ECO:0000256" key="4">
    <source>
        <dbReference type="ARBA" id="ARBA00022989"/>
    </source>
</evidence>
<evidence type="ECO:0000256" key="5">
    <source>
        <dbReference type="ARBA" id="ARBA00023136"/>
    </source>
</evidence>
<evidence type="ECO:0000313" key="6">
    <source>
        <dbReference type="EMBL" id="SHE80469.1"/>
    </source>
</evidence>
<dbReference type="Pfam" id="PF07963">
    <property type="entry name" value="N_methyl"/>
    <property type="match status" value="1"/>
</dbReference>
<dbReference type="GO" id="GO:0015628">
    <property type="term" value="P:protein secretion by the type II secretion system"/>
    <property type="evidence" value="ECO:0007669"/>
    <property type="project" value="InterPro"/>
</dbReference>
<accession>A0A1M4WGU3</accession>
<proteinExistence type="predicted"/>
<dbReference type="OrthoDB" id="9809023at2"/>
<dbReference type="STRING" id="1123243.SAMN02745190_01228"/>
<sequence>MKQKGFSLLEILVVMALLSLAAAVAVPVFTGISDKLVLRREAAALVSELRYLREISMGYPSQSERFSDIRADSYPTFRGGGSEYYIYVNRTSYERHSLPEGMRITGDIKRVSFGVLGTANPATLKLDYHGLWQYVIIDVEGRIRVSDNPPED</sequence>
<comment type="subcellular location">
    <subcellularLocation>
        <location evidence="1">Membrane</location>
        <topology evidence="1">Single-pass membrane protein</topology>
    </subcellularLocation>
</comment>
<keyword evidence="5" id="KW-0472">Membrane</keyword>
<evidence type="ECO:0000256" key="1">
    <source>
        <dbReference type="ARBA" id="ARBA00004167"/>
    </source>
</evidence>
<dbReference type="NCBIfam" id="TIGR02532">
    <property type="entry name" value="IV_pilin_GFxxxE"/>
    <property type="match status" value="1"/>
</dbReference>
<keyword evidence="2" id="KW-0488">Methylation</keyword>
<protein>
    <submittedName>
        <fullName evidence="6">Prepilin-type N-terminal cleavage/methylation domain-containing protein</fullName>
    </submittedName>
</protein>
<name>A0A1M4WGU3_9FIRM</name>
<evidence type="ECO:0000313" key="7">
    <source>
        <dbReference type="Proteomes" id="UP000184404"/>
    </source>
</evidence>
<dbReference type="GO" id="GO:0015627">
    <property type="term" value="C:type II protein secretion system complex"/>
    <property type="evidence" value="ECO:0007669"/>
    <property type="project" value="InterPro"/>
</dbReference>
<reference evidence="6 7" key="1">
    <citation type="submission" date="2016-11" db="EMBL/GenBank/DDBJ databases">
        <authorList>
            <person name="Jaros S."/>
            <person name="Januszkiewicz K."/>
            <person name="Wedrychowicz H."/>
        </authorList>
    </citation>
    <scope>NUCLEOTIDE SEQUENCE [LARGE SCALE GENOMIC DNA]</scope>
    <source>
        <strain evidence="6 7">DSM 10502</strain>
    </source>
</reference>
<evidence type="ECO:0000256" key="2">
    <source>
        <dbReference type="ARBA" id="ARBA00022481"/>
    </source>
</evidence>
<dbReference type="SUPFAM" id="SSF54523">
    <property type="entry name" value="Pili subunits"/>
    <property type="match status" value="1"/>
</dbReference>
<keyword evidence="3" id="KW-0812">Transmembrane</keyword>
<dbReference type="GO" id="GO:0016020">
    <property type="term" value="C:membrane"/>
    <property type="evidence" value="ECO:0007669"/>
    <property type="project" value="UniProtKB-SubCell"/>
</dbReference>
<dbReference type="RefSeq" id="WP_072935298.1">
    <property type="nucleotide sequence ID" value="NZ_FQUG01000004.1"/>
</dbReference>
<gene>
    <name evidence="6" type="ORF">SAMN02745190_01228</name>
</gene>
<dbReference type="PRINTS" id="PR00885">
    <property type="entry name" value="BCTERIALGSPH"/>
</dbReference>
<keyword evidence="4" id="KW-1133">Transmembrane helix</keyword>
<evidence type="ECO:0000256" key="3">
    <source>
        <dbReference type="ARBA" id="ARBA00022692"/>
    </source>
</evidence>
<dbReference type="PROSITE" id="PS00409">
    <property type="entry name" value="PROKAR_NTER_METHYL"/>
    <property type="match status" value="1"/>
</dbReference>
<dbReference type="AlphaFoldDB" id="A0A1M4WGU3"/>
<dbReference type="InterPro" id="IPR002416">
    <property type="entry name" value="T2SS_protein-GspH"/>
</dbReference>
<dbReference type="Proteomes" id="UP000184404">
    <property type="component" value="Unassembled WGS sequence"/>
</dbReference>
<dbReference type="EMBL" id="FQUG01000004">
    <property type="protein sequence ID" value="SHE80469.1"/>
    <property type="molecule type" value="Genomic_DNA"/>
</dbReference>